<evidence type="ECO:0000313" key="2">
    <source>
        <dbReference type="EMBL" id="DAZ99102.1"/>
    </source>
</evidence>
<dbReference type="EMBL" id="DAKRPA010000090">
    <property type="protein sequence ID" value="DAZ99102.1"/>
    <property type="molecule type" value="Genomic_DNA"/>
</dbReference>
<feature type="region of interest" description="Disordered" evidence="1">
    <location>
        <begin position="520"/>
        <end position="564"/>
    </location>
</feature>
<reference evidence="2" key="1">
    <citation type="submission" date="2022-11" db="EMBL/GenBank/DDBJ databases">
        <authorList>
            <person name="Morgan W.R."/>
            <person name="Tartar A."/>
        </authorList>
    </citation>
    <scope>NUCLEOTIDE SEQUENCE</scope>
    <source>
        <strain evidence="2">ARSEF 373</strain>
    </source>
</reference>
<feature type="compositionally biased region" description="Basic residues" evidence="1">
    <location>
        <begin position="547"/>
        <end position="557"/>
    </location>
</feature>
<name>A0AAV2Z148_9STRA</name>
<feature type="compositionally biased region" description="Acidic residues" evidence="1">
    <location>
        <begin position="1"/>
        <end position="11"/>
    </location>
</feature>
<proteinExistence type="predicted"/>
<keyword evidence="3" id="KW-1185">Reference proteome</keyword>
<feature type="region of interest" description="Disordered" evidence="1">
    <location>
        <begin position="1"/>
        <end position="20"/>
    </location>
</feature>
<feature type="compositionally biased region" description="Basic residues" evidence="1">
    <location>
        <begin position="610"/>
        <end position="625"/>
    </location>
</feature>
<dbReference type="AlphaFoldDB" id="A0AAV2Z148"/>
<comment type="caution">
    <text evidence="2">The sequence shown here is derived from an EMBL/GenBank/DDBJ whole genome shotgun (WGS) entry which is preliminary data.</text>
</comment>
<accession>A0AAV2Z148</accession>
<gene>
    <name evidence="2" type="ORF">N0F65_008407</name>
</gene>
<dbReference type="Proteomes" id="UP001146120">
    <property type="component" value="Unassembled WGS sequence"/>
</dbReference>
<feature type="compositionally biased region" description="Polar residues" evidence="1">
    <location>
        <begin position="524"/>
        <end position="546"/>
    </location>
</feature>
<feature type="region of interest" description="Disordered" evidence="1">
    <location>
        <begin position="50"/>
        <end position="69"/>
    </location>
</feature>
<feature type="compositionally biased region" description="Low complexity" evidence="1">
    <location>
        <begin position="626"/>
        <end position="649"/>
    </location>
</feature>
<sequence>TFDDDWDDDDRGEVSNFGSLTPLAIGEPLVQQGRQPTDAFMKKNSKLLGPISYKAGNPGRQKNDAQPLKNVKSLPELETLSKKTSASPAALATSAMLSPTSSPAFHKKSSAPFNAADVVKRIQTLGTSSSTPTISSVSGGPLSGNIGPATLSAAAAASAAALTDAEKLQNDFNSQHSRLYYGCSVAFELFNGHLMMVGYPEGRVVVQSLEKMKAPQVKGSRDRAVFTLIDLGDTRSANSIRFGDAVWLQISGGTGEVTWEQGGVLGAKVREAPQLKTLALSEEGLMRNDVQAPAIVGQPVPVKAYLPKSRDDGDAQVDEIQSKVRNKTAKSLGKWIVRSAVMQKRKQKDDFVYNNDEIYLEQDWFYLGADSDAGVAVLRQLPPASAMKDTKKGEYVIERRAAWRIRLLDSSNGSTGMTLAQQQMERLLFKAKSQLKQSKKMRAGQTKTYGPNLHGGTNFVSQLRTQLVMSTKQCEGRYMNRQEKRLDRLGNHMIVKADAMNRIIVEEGMELPTDFAAAAESDRSWTSSHSISPRQRQAKGQDSTSQSHHHHPNHHIHHPVDQSEPKEDVCSLCQSSTIAYNLCCQIHTVMHTLDAEHLAEKSMQAKMNNHRTTKNHHHHGHHSAHHSANSTNSHEHSGSSGDSGAARASIVTDSDHLVAAKKKMTHESPRNDKERERIMRLFSNQDQQMIDIIKFKEKEAEALKLAQEQARVGLSPVATHFRDRFKHVGLLAQYHLNNTEQHGIGRHFQHVHSQLRKESRLAIGPAPVRRASQLFEDGMVFDMRTCPFNYPPEGFDVFGNPVEDPEDLIPKNRLFPTAEELEQVPPIDTKQIMELYLQNRHAVTEMLSGFMELVETQMRPNLELAMETRNRSSMVEFLDFTARAAEFVCAYRVQVAVARLLHQVASSEVGDFDFFRDSYIDLMREFDGTSAFIRFYRDKSTRKLRKRC</sequence>
<protein>
    <submittedName>
        <fullName evidence="2">Uncharacterized protein</fullName>
    </submittedName>
</protein>
<feature type="region of interest" description="Disordered" evidence="1">
    <location>
        <begin position="610"/>
        <end position="649"/>
    </location>
</feature>
<feature type="non-terminal residue" evidence="2">
    <location>
        <position position="1"/>
    </location>
</feature>
<reference evidence="2" key="2">
    <citation type="journal article" date="2023" name="Microbiol Resour">
        <title>Decontamination and Annotation of the Draft Genome Sequence of the Oomycete Lagenidium giganteum ARSEF 373.</title>
        <authorList>
            <person name="Morgan W.R."/>
            <person name="Tartar A."/>
        </authorList>
    </citation>
    <scope>NUCLEOTIDE SEQUENCE</scope>
    <source>
        <strain evidence="2">ARSEF 373</strain>
    </source>
</reference>
<evidence type="ECO:0000313" key="3">
    <source>
        <dbReference type="Proteomes" id="UP001146120"/>
    </source>
</evidence>
<evidence type="ECO:0000256" key="1">
    <source>
        <dbReference type="SAM" id="MobiDB-lite"/>
    </source>
</evidence>
<organism evidence="2 3">
    <name type="scientific">Lagenidium giganteum</name>
    <dbReference type="NCBI Taxonomy" id="4803"/>
    <lineage>
        <taxon>Eukaryota</taxon>
        <taxon>Sar</taxon>
        <taxon>Stramenopiles</taxon>
        <taxon>Oomycota</taxon>
        <taxon>Peronosporomycetes</taxon>
        <taxon>Pythiales</taxon>
        <taxon>Pythiaceae</taxon>
    </lineage>
</organism>